<dbReference type="GeneID" id="87876117"/>
<keyword evidence="2" id="KW-1185">Reference proteome</keyword>
<comment type="caution">
    <text evidence="1">The sequence shown here is derived from an EMBL/GenBank/DDBJ whole genome shotgun (WGS) entry which is preliminary data.</text>
</comment>
<accession>A0AAJ0MUL9</accession>
<sequence length="97" mass="10811">MTIYLTSIRAQLLPSKRHASAITVHVPPYFPEPGFPRRGDQRWNNAKWKGGMSAHGHGFLMVAETIREHRQDPPSYLGTDAALSHSGSLDMFLQDGP</sequence>
<dbReference type="AlphaFoldDB" id="A0AAJ0MUL9"/>
<evidence type="ECO:0000313" key="2">
    <source>
        <dbReference type="Proteomes" id="UP001285908"/>
    </source>
</evidence>
<organism evidence="1 2">
    <name type="scientific">Neurospora hispaniola</name>
    <dbReference type="NCBI Taxonomy" id="588809"/>
    <lineage>
        <taxon>Eukaryota</taxon>
        <taxon>Fungi</taxon>
        <taxon>Dikarya</taxon>
        <taxon>Ascomycota</taxon>
        <taxon>Pezizomycotina</taxon>
        <taxon>Sordariomycetes</taxon>
        <taxon>Sordariomycetidae</taxon>
        <taxon>Sordariales</taxon>
        <taxon>Sordariaceae</taxon>
        <taxon>Neurospora</taxon>
    </lineage>
</organism>
<name>A0AAJ0MUL9_9PEZI</name>
<dbReference type="EMBL" id="JAULSX010000001">
    <property type="protein sequence ID" value="KAK3498804.1"/>
    <property type="molecule type" value="Genomic_DNA"/>
</dbReference>
<proteinExistence type="predicted"/>
<reference evidence="1 2" key="1">
    <citation type="journal article" date="2023" name="Mol. Phylogenet. Evol.">
        <title>Genome-scale phylogeny and comparative genomics of the fungal order Sordariales.</title>
        <authorList>
            <person name="Hensen N."/>
            <person name="Bonometti L."/>
            <person name="Westerberg I."/>
            <person name="Brannstrom I.O."/>
            <person name="Guillou S."/>
            <person name="Cros-Aarteil S."/>
            <person name="Calhoun S."/>
            <person name="Haridas S."/>
            <person name="Kuo A."/>
            <person name="Mondo S."/>
            <person name="Pangilinan J."/>
            <person name="Riley R."/>
            <person name="LaButti K."/>
            <person name="Andreopoulos B."/>
            <person name="Lipzen A."/>
            <person name="Chen C."/>
            <person name="Yan M."/>
            <person name="Daum C."/>
            <person name="Ng V."/>
            <person name="Clum A."/>
            <person name="Steindorff A."/>
            <person name="Ohm R.A."/>
            <person name="Martin F."/>
            <person name="Silar P."/>
            <person name="Natvig D.O."/>
            <person name="Lalanne C."/>
            <person name="Gautier V."/>
            <person name="Ament-Velasquez S.L."/>
            <person name="Kruys A."/>
            <person name="Hutchinson M.I."/>
            <person name="Powell A.J."/>
            <person name="Barry K."/>
            <person name="Miller A.N."/>
            <person name="Grigoriev I.V."/>
            <person name="Debuchy R."/>
            <person name="Gladieux P."/>
            <person name="Hiltunen Thoren M."/>
            <person name="Johannesson H."/>
        </authorList>
    </citation>
    <scope>NUCLEOTIDE SEQUENCE [LARGE SCALE GENOMIC DNA]</scope>
    <source>
        <strain evidence="1 2">FGSC 10403</strain>
    </source>
</reference>
<dbReference type="RefSeq" id="XP_062696437.1">
    <property type="nucleotide sequence ID" value="XM_062838495.1"/>
</dbReference>
<dbReference type="Proteomes" id="UP001285908">
    <property type="component" value="Unassembled WGS sequence"/>
</dbReference>
<gene>
    <name evidence="1" type="ORF">B0T23DRAFT_400538</name>
</gene>
<evidence type="ECO:0000313" key="1">
    <source>
        <dbReference type="EMBL" id="KAK3498804.1"/>
    </source>
</evidence>
<protein>
    <submittedName>
        <fullName evidence="1">Uncharacterized protein</fullName>
    </submittedName>
</protein>